<dbReference type="Proteomes" id="UP000005113">
    <property type="component" value="Unassembled WGS sequence"/>
</dbReference>
<dbReference type="EMBL" id="JH719942">
    <property type="protein sequence ID" value="EJF54835.1"/>
    <property type="molecule type" value="Genomic_DNA"/>
</dbReference>
<gene>
    <name evidence="1" type="ORF">SapgrDRAFT_3190</name>
</gene>
<protein>
    <submittedName>
        <fullName evidence="1">Uncharacterized protein</fullName>
    </submittedName>
</protein>
<dbReference type="HOGENOM" id="CLU_2958117_0_0_10"/>
<evidence type="ECO:0000313" key="2">
    <source>
        <dbReference type="Proteomes" id="UP000005113"/>
    </source>
</evidence>
<dbReference type="AlphaFoldDB" id="J1I7P3"/>
<reference evidence="2" key="1">
    <citation type="journal article" date="2012" name="Stand. Genomic Sci.">
        <title>Permanent draft genome sequence of the gliding predator Saprospira grandis strain Sa g1 (= HR1).</title>
        <authorList>
            <person name="Mavromatis K."/>
            <person name="Chertkov O."/>
            <person name="Lapidus A."/>
            <person name="Nolan M."/>
            <person name="Lucas S."/>
            <person name="Tice H."/>
            <person name="Del Rio T.G."/>
            <person name="Cheng J.F."/>
            <person name="Han C."/>
            <person name="Tapia R."/>
            <person name="Bruce D."/>
            <person name="Goodwin L.A."/>
            <person name="Pitluck S."/>
            <person name="Huntemann M."/>
            <person name="Liolios K."/>
            <person name="Pagani I."/>
            <person name="Ivanova N."/>
            <person name="Mikhailova N."/>
            <person name="Pati A."/>
            <person name="Chen A."/>
            <person name="Palaniappan K."/>
            <person name="Land M."/>
            <person name="Brambilla E.M."/>
            <person name="Rohde M."/>
            <person name="Spring S."/>
            <person name="Goker M."/>
            <person name="Detter J.C."/>
            <person name="Bristow J."/>
            <person name="Eisen J.A."/>
            <person name="Markowitz V."/>
            <person name="Hugenholtz P."/>
            <person name="Kyrpides N.C."/>
            <person name="Klenk H.P."/>
            <person name="Woyke T."/>
        </authorList>
    </citation>
    <scope>NUCLEOTIDE SEQUENCE [LARGE SCALE GENOMIC DNA]</scope>
    <source>
        <strain evidence="2">DSM 2844</strain>
    </source>
</reference>
<accession>J1I7P3</accession>
<organism evidence="1 2">
    <name type="scientific">Saprospira grandis DSM 2844</name>
    <dbReference type="NCBI Taxonomy" id="694433"/>
    <lineage>
        <taxon>Bacteria</taxon>
        <taxon>Pseudomonadati</taxon>
        <taxon>Bacteroidota</taxon>
        <taxon>Saprospiria</taxon>
        <taxon>Saprospirales</taxon>
        <taxon>Saprospiraceae</taxon>
        <taxon>Saprospira</taxon>
    </lineage>
</organism>
<name>J1I7P3_9BACT</name>
<sequence length="59" mass="6947">MPYKHNLTKLNFKQRVGLKKINAQKEAKLNKKLSFSKNEYLKEGTKIPNFASSRTYFLI</sequence>
<evidence type="ECO:0000313" key="1">
    <source>
        <dbReference type="EMBL" id="EJF54835.1"/>
    </source>
</evidence>
<proteinExistence type="predicted"/>